<dbReference type="VEuPathDB" id="ToxoDB:BESB_074440"/>
<proteinExistence type="predicted"/>
<dbReference type="EMBL" id="NWUJ01000007">
    <property type="protein sequence ID" value="PFH34292.1"/>
    <property type="molecule type" value="Genomic_DNA"/>
</dbReference>
<feature type="compositionally biased region" description="Polar residues" evidence="1">
    <location>
        <begin position="61"/>
        <end position="89"/>
    </location>
</feature>
<dbReference type="OrthoDB" id="334004at2759"/>
<feature type="compositionally biased region" description="Basic and acidic residues" evidence="1">
    <location>
        <begin position="331"/>
        <end position="344"/>
    </location>
</feature>
<feature type="compositionally biased region" description="Basic and acidic residues" evidence="1">
    <location>
        <begin position="132"/>
        <end position="144"/>
    </location>
</feature>
<sequence length="923" mass="93798">MFSGITLNSASPNGLLESDAAGGGTHLCSASPLEDETLLLGDDVCLLRPSPPAFSVRSAEDSQATESQALSFQGLSQSQWSPDTNTQSSQALVSQDGYFRFGRRLGSQLTDSAEDHVHPSAAAWTQAKRRRGEALRPDQNREGRLPATPAQSAAVRASISSSSCPCSRSECEKKRVSPSALAPSSLGRSDAQGCCAAEDAASCSSSTGKEKEGTSSPPRDVCSLGGREPRPDLKKGERIRDAATGAILQHFRGLGFSQMTSSDEEEGVEADDAVDAGGADKRCAEVAACAPSPEPQTGEDDRTDERESGEGQEVAGGDHEIHNTLLTGDHASPRRANEPRREGPSSDSATPSLHSSHPPLSSNSLPPLLSSAASSAARPGRSSSPEDGDEDEDDDDDAKTEKAEDDEDGGDTAMAAEAATNAAPTPASPSRTRPSSLAASSLPVTSPLSASTGARSLPSSLSVASAMPVAALASAGPRTSSAASSPACFSSAVAASSLSCAAAPSLSSLRGQQPAQPPRRPSVSSDDLDDLLNADLDAHGGETPPRPGFVRLSASAPVSFSAVEPPTVGCPASRVQRLFFSSLPSLAVAHAADPPPSAPSPRAVSASGLQAFSSASASASLSSAPSPRSHAAALASSWCIPSASRPCLSFPESQTRRRSGDPRRPAGAALEDWVLSAAALRMAAVCGQASAAAFLSSAASTPIKRQTFTQSPSTDALPVSSLSASPSSCSVWAAASSAPWISPARSAASSRETASAAAPPCSSFTSAGGQSGQSAAAVSSSLSSASGALGHSPPATVSRSRIREEGADAWGAFSRRPFAGEAAPQPQRAGSALQSAPAPSDRAAACASPQPSATGGAGAREAERGGEEPRRQLGEEVKEKARENSLAHSVQGLRPLAQGSVDTRQDEEDEALLLLMDDGSFAF</sequence>
<feature type="region of interest" description="Disordered" evidence="1">
    <location>
        <begin position="54"/>
        <end position="89"/>
    </location>
</feature>
<feature type="compositionally biased region" description="Basic and acidic residues" evidence="1">
    <location>
        <begin position="227"/>
        <end position="241"/>
    </location>
</feature>
<feature type="compositionally biased region" description="Low complexity" evidence="1">
    <location>
        <begin position="835"/>
        <end position="849"/>
    </location>
</feature>
<reference evidence="2 3" key="1">
    <citation type="submission" date="2017-09" db="EMBL/GenBank/DDBJ databases">
        <title>Genome sequencing of Besnoitia besnoiti strain Bb-Ger1.</title>
        <authorList>
            <person name="Schares G."/>
            <person name="Venepally P."/>
            <person name="Lorenzi H.A."/>
        </authorList>
    </citation>
    <scope>NUCLEOTIDE SEQUENCE [LARGE SCALE GENOMIC DNA]</scope>
    <source>
        <strain evidence="2 3">Bb-Ger1</strain>
    </source>
</reference>
<feature type="region of interest" description="Disordered" evidence="1">
    <location>
        <begin position="504"/>
        <end position="550"/>
    </location>
</feature>
<evidence type="ECO:0000256" key="1">
    <source>
        <dbReference type="SAM" id="MobiDB-lite"/>
    </source>
</evidence>
<feature type="region of interest" description="Disordered" evidence="1">
    <location>
        <begin position="819"/>
        <end position="905"/>
    </location>
</feature>
<feature type="compositionally biased region" description="Acidic residues" evidence="1">
    <location>
        <begin position="262"/>
        <end position="274"/>
    </location>
</feature>
<feature type="region of interest" description="Disordered" evidence="1">
    <location>
        <begin position="256"/>
        <end position="462"/>
    </location>
</feature>
<gene>
    <name evidence="2" type="ORF">BESB_074440</name>
</gene>
<comment type="caution">
    <text evidence="2">The sequence shown here is derived from an EMBL/GenBank/DDBJ whole genome shotgun (WGS) entry which is preliminary data.</text>
</comment>
<feature type="compositionally biased region" description="Low complexity" evidence="1">
    <location>
        <begin position="411"/>
        <end position="462"/>
    </location>
</feature>
<dbReference type="GeneID" id="40312370"/>
<accession>A0A2A9MFY6</accession>
<evidence type="ECO:0000313" key="2">
    <source>
        <dbReference type="EMBL" id="PFH34292.1"/>
    </source>
</evidence>
<feature type="compositionally biased region" description="Acidic residues" evidence="1">
    <location>
        <begin position="386"/>
        <end position="410"/>
    </location>
</feature>
<dbReference type="AlphaFoldDB" id="A0A2A9MFY6"/>
<feature type="compositionally biased region" description="Low complexity" evidence="1">
    <location>
        <begin position="348"/>
        <end position="385"/>
    </location>
</feature>
<name>A0A2A9MFY6_BESBE</name>
<dbReference type="KEGG" id="bbes:BESB_074440"/>
<feature type="compositionally biased region" description="Basic and acidic residues" evidence="1">
    <location>
        <begin position="860"/>
        <end position="885"/>
    </location>
</feature>
<keyword evidence="3" id="KW-1185">Reference proteome</keyword>
<feature type="region of interest" description="Disordered" evidence="1">
    <location>
        <begin position="199"/>
        <end position="241"/>
    </location>
</feature>
<protein>
    <submittedName>
        <fullName evidence="2">Uncharacterized protein</fullName>
    </submittedName>
</protein>
<feature type="compositionally biased region" description="Low complexity" evidence="1">
    <location>
        <begin position="504"/>
        <end position="514"/>
    </location>
</feature>
<evidence type="ECO:0000313" key="3">
    <source>
        <dbReference type="Proteomes" id="UP000224006"/>
    </source>
</evidence>
<dbReference type="RefSeq" id="XP_029218301.1">
    <property type="nucleotide sequence ID" value="XM_029365817.1"/>
</dbReference>
<feature type="region of interest" description="Disordered" evidence="1">
    <location>
        <begin position="110"/>
        <end position="156"/>
    </location>
</feature>
<organism evidence="2 3">
    <name type="scientific">Besnoitia besnoiti</name>
    <name type="common">Apicomplexan protozoan</name>
    <dbReference type="NCBI Taxonomy" id="94643"/>
    <lineage>
        <taxon>Eukaryota</taxon>
        <taxon>Sar</taxon>
        <taxon>Alveolata</taxon>
        <taxon>Apicomplexa</taxon>
        <taxon>Conoidasida</taxon>
        <taxon>Coccidia</taxon>
        <taxon>Eucoccidiorida</taxon>
        <taxon>Eimeriorina</taxon>
        <taxon>Sarcocystidae</taxon>
        <taxon>Besnoitia</taxon>
    </lineage>
</organism>
<dbReference type="Proteomes" id="UP000224006">
    <property type="component" value="Unassembled WGS sequence"/>
</dbReference>
<feature type="compositionally biased region" description="Basic and acidic residues" evidence="1">
    <location>
        <begin position="299"/>
        <end position="309"/>
    </location>
</feature>